<dbReference type="Pfam" id="PF13830">
    <property type="entry name" value="DUF4192"/>
    <property type="match status" value="1"/>
</dbReference>
<protein>
    <recommendedName>
        <fullName evidence="3">DUF4192 domain-containing protein</fullName>
    </recommendedName>
</protein>
<comment type="caution">
    <text evidence="1">The sequence shown here is derived from an EMBL/GenBank/DDBJ whole genome shotgun (WGS) entry which is preliminary data.</text>
</comment>
<dbReference type="RefSeq" id="WP_095278976.1">
    <property type="nucleotide sequence ID" value="NZ_CP047655.1"/>
</dbReference>
<name>A0A269PA88_9CORY</name>
<evidence type="ECO:0008006" key="3">
    <source>
        <dbReference type="Google" id="ProtNLM"/>
    </source>
</evidence>
<dbReference type="AlphaFoldDB" id="A0A269PA88"/>
<sequence length="398" mass="43108">MKQSRNFDANDHRPNNPPYGPAELIACIPGALGFYPQESLVLIGLSHAGEDATSYTVGPIVRADLASEEQIAFGLRALFDAHQDLHLAVIITRIPNSDLAMETAYFLQSLDTQLDLPPLAACWHVSEIAAGTPYTLLFDATSPQLFPAHHERTAAPASYFSGTVPSIVHAPTMRGLLDNGMLPELRREDMHLFFESDNSGDLRRCRALYDAAYHSGRRLVQQLAPHPAGAGEGCGDRWDAINLIEDGCVTLIHGGAGNPEFPAGTSRRPLQLSDCFRDDEEIVLLASLLSRSKLRDCLVEDVLEHSATAAQTLLLIARNFTGVIRANALSLWALAAAASDLEPWAFAALRAAQDEVPGHSLSAVQRQLMTIGEGQGMVNTALAGCRESWDDLLREQAA</sequence>
<dbReference type="EMBL" id="NQMQ01000032">
    <property type="protein sequence ID" value="PAJ68198.1"/>
    <property type="molecule type" value="Genomic_DNA"/>
</dbReference>
<evidence type="ECO:0000313" key="1">
    <source>
        <dbReference type="EMBL" id="PAJ68198.1"/>
    </source>
</evidence>
<evidence type="ECO:0000313" key="2">
    <source>
        <dbReference type="Proteomes" id="UP000215771"/>
    </source>
</evidence>
<organism evidence="1 2">
    <name type="scientific">Corynebacterium hadale</name>
    <dbReference type="NCBI Taxonomy" id="2026255"/>
    <lineage>
        <taxon>Bacteria</taxon>
        <taxon>Bacillati</taxon>
        <taxon>Actinomycetota</taxon>
        <taxon>Actinomycetes</taxon>
        <taxon>Mycobacteriales</taxon>
        <taxon>Corynebacteriaceae</taxon>
        <taxon>Corynebacterium</taxon>
    </lineage>
</organism>
<accession>A0A269PA88</accession>
<gene>
    <name evidence="1" type="ORF">CIG21_11530</name>
</gene>
<dbReference type="Proteomes" id="UP000215771">
    <property type="component" value="Unassembled WGS sequence"/>
</dbReference>
<dbReference type="InterPro" id="IPR025447">
    <property type="entry name" value="DUF4192"/>
</dbReference>
<proteinExistence type="predicted"/>
<reference evidence="1 2" key="1">
    <citation type="submission" date="2017-08" db="EMBL/GenBank/DDBJ databases">
        <authorList>
            <person name="de Groot N.N."/>
        </authorList>
    </citation>
    <scope>NUCLEOTIDE SEQUENCE [LARGE SCALE GENOMIC DNA]</scope>
    <source>
        <strain evidence="1 2">NBT06-6</strain>
    </source>
</reference>